<keyword evidence="1" id="KW-1133">Transmembrane helix</keyword>
<evidence type="ECO:0000313" key="2">
    <source>
        <dbReference type="EMBL" id="HIU91073.1"/>
    </source>
</evidence>
<feature type="non-terminal residue" evidence="2">
    <location>
        <position position="135"/>
    </location>
</feature>
<feature type="transmembrane region" description="Helical" evidence="1">
    <location>
        <begin position="76"/>
        <end position="95"/>
    </location>
</feature>
<dbReference type="GO" id="GO:0006096">
    <property type="term" value="P:glycolytic process"/>
    <property type="evidence" value="ECO:0007669"/>
    <property type="project" value="InterPro"/>
</dbReference>
<dbReference type="Gene3D" id="3.40.50.10490">
    <property type="entry name" value="Glucose-6-phosphate isomerase like protein, domain 1"/>
    <property type="match status" value="1"/>
</dbReference>
<dbReference type="GO" id="GO:0004347">
    <property type="term" value="F:glucose-6-phosphate isomerase activity"/>
    <property type="evidence" value="ECO:0007669"/>
    <property type="project" value="UniProtKB-EC"/>
</dbReference>
<evidence type="ECO:0000313" key="3">
    <source>
        <dbReference type="Proteomes" id="UP000886852"/>
    </source>
</evidence>
<keyword evidence="1" id="KW-0472">Membrane</keyword>
<dbReference type="SUPFAM" id="SSF53697">
    <property type="entry name" value="SIS domain"/>
    <property type="match status" value="1"/>
</dbReference>
<keyword evidence="1" id="KW-0812">Transmembrane</keyword>
<dbReference type="InterPro" id="IPR001672">
    <property type="entry name" value="G6P_Isomerase"/>
</dbReference>
<keyword evidence="2" id="KW-0413">Isomerase</keyword>
<comment type="caution">
    <text evidence="2">The sequence shown here is derived from an EMBL/GenBank/DDBJ whole genome shotgun (WGS) entry which is preliminary data.</text>
</comment>
<accession>A0A9D1SPL5</accession>
<dbReference type="GO" id="GO:0006094">
    <property type="term" value="P:gluconeogenesis"/>
    <property type="evidence" value="ECO:0007669"/>
    <property type="project" value="InterPro"/>
</dbReference>
<organism evidence="2 3">
    <name type="scientific">Candidatus Fimimonas merdipullorum</name>
    <dbReference type="NCBI Taxonomy" id="2840822"/>
    <lineage>
        <taxon>Bacteria</taxon>
        <taxon>Pseudomonadati</taxon>
        <taxon>Myxococcota</taxon>
        <taxon>Myxococcia</taxon>
        <taxon>Myxococcales</taxon>
        <taxon>Cystobacterineae</taxon>
        <taxon>Myxococcaceae</taxon>
        <taxon>Myxococcaceae incertae sedis</taxon>
        <taxon>Candidatus Fimimonas</taxon>
    </lineage>
</organism>
<dbReference type="EMBL" id="DVOC01000062">
    <property type="protein sequence ID" value="HIU91073.1"/>
    <property type="molecule type" value="Genomic_DNA"/>
</dbReference>
<dbReference type="PROSITE" id="PS51463">
    <property type="entry name" value="P_GLUCOSE_ISOMERASE_3"/>
    <property type="match status" value="1"/>
</dbReference>
<dbReference type="AlphaFoldDB" id="A0A9D1SPL5"/>
<gene>
    <name evidence="2" type="ORF">IAC72_03590</name>
</gene>
<dbReference type="Pfam" id="PF00342">
    <property type="entry name" value="PGI"/>
    <property type="match status" value="1"/>
</dbReference>
<protein>
    <submittedName>
        <fullName evidence="2">Glucose-6-phosphate isomerase</fullName>
        <ecNumber evidence="2">5.3.1.9</ecNumber>
    </submittedName>
</protein>
<dbReference type="InterPro" id="IPR046348">
    <property type="entry name" value="SIS_dom_sf"/>
</dbReference>
<dbReference type="EC" id="5.3.1.9" evidence="2"/>
<sequence length="135" mass="15341">MSITLDYNNMMSEFIQRGITQHRLQDFADMARCAHGAVEANRGKGMQEWMLSPYVKSKDIKRILEVAAKARKFRNFVVLGIGGSALGPIAVFTALKHLYYNELPDEKRGGPRFYVVDNVDPERMNALFDVIDVED</sequence>
<evidence type="ECO:0000256" key="1">
    <source>
        <dbReference type="SAM" id="Phobius"/>
    </source>
</evidence>
<name>A0A9D1SPL5_9BACT</name>
<proteinExistence type="predicted"/>
<dbReference type="Proteomes" id="UP000886852">
    <property type="component" value="Unassembled WGS sequence"/>
</dbReference>
<reference evidence="2" key="2">
    <citation type="journal article" date="2021" name="PeerJ">
        <title>Extensive microbial diversity within the chicken gut microbiome revealed by metagenomics and culture.</title>
        <authorList>
            <person name="Gilroy R."/>
            <person name="Ravi A."/>
            <person name="Getino M."/>
            <person name="Pursley I."/>
            <person name="Horton D.L."/>
            <person name="Alikhan N.F."/>
            <person name="Baker D."/>
            <person name="Gharbi K."/>
            <person name="Hall N."/>
            <person name="Watson M."/>
            <person name="Adriaenssens E.M."/>
            <person name="Foster-Nyarko E."/>
            <person name="Jarju S."/>
            <person name="Secka A."/>
            <person name="Antonio M."/>
            <person name="Oren A."/>
            <person name="Chaudhuri R.R."/>
            <person name="La Ragione R."/>
            <person name="Hildebrand F."/>
            <person name="Pallen M.J."/>
        </authorList>
    </citation>
    <scope>NUCLEOTIDE SEQUENCE</scope>
    <source>
        <strain evidence="2">ChiHjej12B11-7776</strain>
    </source>
</reference>
<dbReference type="GO" id="GO:0097367">
    <property type="term" value="F:carbohydrate derivative binding"/>
    <property type="evidence" value="ECO:0007669"/>
    <property type="project" value="InterPro"/>
</dbReference>
<reference evidence="2" key="1">
    <citation type="submission" date="2020-10" db="EMBL/GenBank/DDBJ databases">
        <authorList>
            <person name="Gilroy R."/>
        </authorList>
    </citation>
    <scope>NUCLEOTIDE SEQUENCE</scope>
    <source>
        <strain evidence="2">ChiHjej12B11-7776</strain>
    </source>
</reference>